<keyword evidence="7 9" id="KW-1133">Transmembrane helix</keyword>
<evidence type="ECO:0000259" key="11">
    <source>
        <dbReference type="Pfam" id="PF16192"/>
    </source>
</evidence>
<comment type="similarity">
    <text evidence="3">Belongs to the glycosyltransferase 39 family.</text>
</comment>
<evidence type="ECO:0000259" key="10">
    <source>
        <dbReference type="Pfam" id="PF02366"/>
    </source>
</evidence>
<evidence type="ECO:0000256" key="8">
    <source>
        <dbReference type="ARBA" id="ARBA00023136"/>
    </source>
</evidence>
<evidence type="ECO:0000256" key="9">
    <source>
        <dbReference type="SAM" id="Phobius"/>
    </source>
</evidence>
<feature type="transmembrane region" description="Helical" evidence="9">
    <location>
        <begin position="399"/>
        <end position="421"/>
    </location>
</feature>
<feature type="transmembrane region" description="Helical" evidence="9">
    <location>
        <begin position="191"/>
        <end position="212"/>
    </location>
</feature>
<gene>
    <name evidence="12" type="ORF">M9Y10_022510</name>
</gene>
<proteinExistence type="inferred from homology"/>
<dbReference type="PANTHER" id="PTHR10050:SF46">
    <property type="entry name" value="PROTEIN O-MANNOSYL-TRANSFERASE 2"/>
    <property type="match status" value="1"/>
</dbReference>
<comment type="caution">
    <text evidence="12">The sequence shown here is derived from an EMBL/GenBank/DDBJ whole genome shotgun (WGS) entry which is preliminary data.</text>
</comment>
<keyword evidence="8 9" id="KW-0472">Membrane</keyword>
<evidence type="ECO:0000256" key="1">
    <source>
        <dbReference type="ARBA" id="ARBA00004127"/>
    </source>
</evidence>
<feature type="transmembrane region" description="Helical" evidence="9">
    <location>
        <begin position="56"/>
        <end position="74"/>
    </location>
</feature>
<accession>A0ABR2KTB3</accession>
<dbReference type="EMBL" id="JAPFFF010000003">
    <property type="protein sequence ID" value="KAK8894078.1"/>
    <property type="molecule type" value="Genomic_DNA"/>
</dbReference>
<comment type="pathway">
    <text evidence="2">Protein modification; protein glycosylation.</text>
</comment>
<dbReference type="Pfam" id="PF02366">
    <property type="entry name" value="PMT"/>
    <property type="match status" value="1"/>
</dbReference>
<comment type="subcellular location">
    <subcellularLocation>
        <location evidence="1">Endomembrane system</location>
        <topology evidence="1">Multi-pass membrane protein</topology>
    </subcellularLocation>
</comment>
<evidence type="ECO:0000256" key="6">
    <source>
        <dbReference type="ARBA" id="ARBA00022692"/>
    </source>
</evidence>
<feature type="transmembrane region" description="Helical" evidence="9">
    <location>
        <begin position="156"/>
        <end position="179"/>
    </location>
</feature>
<dbReference type="InterPro" id="IPR003342">
    <property type="entry name" value="ArnT-like_N"/>
</dbReference>
<evidence type="ECO:0000313" key="13">
    <source>
        <dbReference type="Proteomes" id="UP001470230"/>
    </source>
</evidence>
<evidence type="ECO:0000256" key="3">
    <source>
        <dbReference type="ARBA" id="ARBA00007222"/>
    </source>
</evidence>
<name>A0ABR2KTB3_9EUKA</name>
<dbReference type="PANTHER" id="PTHR10050">
    <property type="entry name" value="DOLICHYL-PHOSPHATE-MANNOSE--PROTEIN MANNOSYLTRANSFERASE"/>
    <property type="match status" value="1"/>
</dbReference>
<evidence type="ECO:0000256" key="4">
    <source>
        <dbReference type="ARBA" id="ARBA00022676"/>
    </source>
</evidence>
<sequence>MDSYIHLENVDLTDQDKAIDLNNDYDYQKLQTVDINANNRYDFIGVHSMRFTQADMLIIIFLTFLSFWTRNFMIQYPDKVVFDEFHFGGFTNNYINGIYFDDIHPPLGKLILFLFAKINQYDGNFDFHNKKENYEGVDYIGIRQCPALFATFCSPLIYIGLRCYGLSLLSSFTAAFMVLCENSMIVEGRFILTDGILHFFTCLSIMSTGIVLTQHPYTLSWWISLFFNGFSVGCSVSTKLTSLSLCPFIGLIHILQVIEIHQNQVIKEKKIISTDFICDIIIRACVLIFMIIFIFFTSYTFHFILLPYRGSSTSWIGYSFQKSLLDKDSPNKNWTLRTQDQSLLKNIVNLNIQMHKNNMHVTSDHPYASNWYSWPFLTGKWVLFYSEGSKHIMCHGQAFNVYAGTLTVIFIFTFGIFCLIFSKKVPHDIKVNWWLPASFAFGYCASYFPFAFIKRAMFFYHYIIPIIFGIITFTTTVDNLLINHQVIRAIILTSAQIITAIAFFFWSPWTYGIPMEDFDIRLWNKKWQM</sequence>
<evidence type="ECO:0000256" key="7">
    <source>
        <dbReference type="ARBA" id="ARBA00022989"/>
    </source>
</evidence>
<feature type="transmembrane region" description="Helical" evidence="9">
    <location>
        <begin position="489"/>
        <end position="509"/>
    </location>
</feature>
<keyword evidence="6 9" id="KW-0812">Transmembrane</keyword>
<evidence type="ECO:0000256" key="2">
    <source>
        <dbReference type="ARBA" id="ARBA00004922"/>
    </source>
</evidence>
<evidence type="ECO:0008006" key="14">
    <source>
        <dbReference type="Google" id="ProtNLM"/>
    </source>
</evidence>
<dbReference type="Pfam" id="PF16192">
    <property type="entry name" value="PMT_4TMC"/>
    <property type="match status" value="1"/>
</dbReference>
<reference evidence="12 13" key="1">
    <citation type="submission" date="2024-04" db="EMBL/GenBank/DDBJ databases">
        <title>Tritrichomonas musculus Genome.</title>
        <authorList>
            <person name="Alves-Ferreira E."/>
            <person name="Grigg M."/>
            <person name="Lorenzi H."/>
            <person name="Galac M."/>
        </authorList>
    </citation>
    <scope>NUCLEOTIDE SEQUENCE [LARGE SCALE GENOMIC DNA]</scope>
    <source>
        <strain evidence="12 13">EAF2021</strain>
    </source>
</reference>
<dbReference type="InterPro" id="IPR032421">
    <property type="entry name" value="PMT_4TMC"/>
</dbReference>
<feature type="domain" description="Protein O-mannosyl-transferase C-terminal four TM" evidence="11">
    <location>
        <begin position="344"/>
        <end position="519"/>
    </location>
</feature>
<keyword evidence="13" id="KW-1185">Reference proteome</keyword>
<organism evidence="12 13">
    <name type="scientific">Tritrichomonas musculus</name>
    <dbReference type="NCBI Taxonomy" id="1915356"/>
    <lineage>
        <taxon>Eukaryota</taxon>
        <taxon>Metamonada</taxon>
        <taxon>Parabasalia</taxon>
        <taxon>Tritrichomonadida</taxon>
        <taxon>Tritrichomonadidae</taxon>
        <taxon>Tritrichomonas</taxon>
    </lineage>
</organism>
<evidence type="ECO:0000256" key="5">
    <source>
        <dbReference type="ARBA" id="ARBA00022679"/>
    </source>
</evidence>
<feature type="transmembrane region" description="Helical" evidence="9">
    <location>
        <begin position="280"/>
        <end position="305"/>
    </location>
</feature>
<dbReference type="Proteomes" id="UP001470230">
    <property type="component" value="Unassembled WGS sequence"/>
</dbReference>
<feature type="domain" description="ArnT-like N-terminal" evidence="10">
    <location>
        <begin position="61"/>
        <end position="306"/>
    </location>
</feature>
<protein>
    <recommendedName>
        <fullName evidence="14">Dolichyl-phosphate-mannose--protein mannosyltransferase</fullName>
    </recommendedName>
</protein>
<dbReference type="InterPro" id="IPR027005">
    <property type="entry name" value="PMT-like"/>
</dbReference>
<keyword evidence="5" id="KW-0808">Transferase</keyword>
<evidence type="ECO:0000313" key="12">
    <source>
        <dbReference type="EMBL" id="KAK8894078.1"/>
    </source>
</evidence>
<keyword evidence="4" id="KW-0328">Glycosyltransferase</keyword>
<feature type="transmembrane region" description="Helical" evidence="9">
    <location>
        <begin position="433"/>
        <end position="453"/>
    </location>
</feature>
<feature type="transmembrane region" description="Helical" evidence="9">
    <location>
        <begin position="459"/>
        <end position="482"/>
    </location>
</feature>